<dbReference type="EMBL" id="CP059491">
    <property type="protein sequence ID" value="QMT03748.1"/>
    <property type="molecule type" value="Genomic_DNA"/>
</dbReference>
<dbReference type="GO" id="GO:0016627">
    <property type="term" value="F:oxidoreductase activity, acting on the CH-CH group of donors"/>
    <property type="evidence" value="ECO:0007669"/>
    <property type="project" value="InterPro"/>
</dbReference>
<dbReference type="PANTHER" id="PTHR43292">
    <property type="entry name" value="ACYL-COA DEHYDROGENASE"/>
    <property type="match status" value="1"/>
</dbReference>
<dbReference type="GO" id="GO:0050660">
    <property type="term" value="F:flavin adenine dinucleotide binding"/>
    <property type="evidence" value="ECO:0007669"/>
    <property type="project" value="InterPro"/>
</dbReference>
<dbReference type="PANTHER" id="PTHR43292:SF3">
    <property type="entry name" value="ACYL-COA DEHYDROGENASE FADE29"/>
    <property type="match status" value="1"/>
</dbReference>
<evidence type="ECO:0000256" key="1">
    <source>
        <dbReference type="ARBA" id="ARBA00001974"/>
    </source>
</evidence>
<keyword evidence="4 6" id="KW-0274">FAD</keyword>
<dbReference type="Pfam" id="PF02770">
    <property type="entry name" value="Acyl-CoA_dh_M"/>
    <property type="match status" value="1"/>
</dbReference>
<dbReference type="Pfam" id="PF02771">
    <property type="entry name" value="Acyl-CoA_dh_N"/>
    <property type="match status" value="1"/>
</dbReference>
<feature type="domain" description="Acyl-CoA dehydrogenase/oxidase C-terminal" evidence="7">
    <location>
        <begin position="244"/>
        <end position="391"/>
    </location>
</feature>
<dbReference type="InterPro" id="IPR052161">
    <property type="entry name" value="Mycobact_Acyl-CoA_DH"/>
</dbReference>
<dbReference type="Pfam" id="PF00441">
    <property type="entry name" value="Acyl-CoA_dh_1"/>
    <property type="match status" value="1"/>
</dbReference>
<evidence type="ECO:0000313" key="11">
    <source>
        <dbReference type="Proteomes" id="UP000515663"/>
    </source>
</evidence>
<keyword evidence="11" id="KW-1185">Reference proteome</keyword>
<dbReference type="KEGG" id="gji:H1R19_05750"/>
<dbReference type="InterPro" id="IPR037069">
    <property type="entry name" value="AcylCoA_DH/ox_N_sf"/>
</dbReference>
<evidence type="ECO:0000259" key="9">
    <source>
        <dbReference type="Pfam" id="PF02771"/>
    </source>
</evidence>
<dbReference type="Gene3D" id="2.40.110.10">
    <property type="entry name" value="Butyryl-CoA Dehydrogenase, subunit A, domain 2"/>
    <property type="match status" value="1"/>
</dbReference>
<name>A0A7D7R0C9_9ACTN</name>
<proteinExistence type="inferred from homology"/>
<dbReference type="GO" id="GO:0005886">
    <property type="term" value="C:plasma membrane"/>
    <property type="evidence" value="ECO:0007669"/>
    <property type="project" value="TreeGrafter"/>
</dbReference>
<dbReference type="InterPro" id="IPR009075">
    <property type="entry name" value="AcylCo_DH/oxidase_C"/>
</dbReference>
<evidence type="ECO:0000313" key="10">
    <source>
        <dbReference type="EMBL" id="QMT03748.1"/>
    </source>
</evidence>
<evidence type="ECO:0000259" key="8">
    <source>
        <dbReference type="Pfam" id="PF02770"/>
    </source>
</evidence>
<dbReference type="InterPro" id="IPR046373">
    <property type="entry name" value="Acyl-CoA_Oxase/DH_mid-dom_sf"/>
</dbReference>
<dbReference type="SUPFAM" id="SSF56645">
    <property type="entry name" value="Acyl-CoA dehydrogenase NM domain-like"/>
    <property type="match status" value="1"/>
</dbReference>
<dbReference type="InterPro" id="IPR009100">
    <property type="entry name" value="AcylCoA_DH/oxidase_NM_dom_sf"/>
</dbReference>
<dbReference type="AlphaFoldDB" id="A0A7D7R0C9"/>
<keyword evidence="5 6" id="KW-0560">Oxidoreductase</keyword>
<dbReference type="InterPro" id="IPR006091">
    <property type="entry name" value="Acyl-CoA_Oxase/DH_mid-dom"/>
</dbReference>
<comment type="cofactor">
    <cofactor evidence="1 6">
        <name>FAD</name>
        <dbReference type="ChEBI" id="CHEBI:57692"/>
    </cofactor>
</comment>
<feature type="domain" description="Acyl-CoA dehydrogenase/oxidase N-terminal" evidence="9">
    <location>
        <begin position="20"/>
        <end position="133"/>
    </location>
</feature>
<gene>
    <name evidence="10" type="ORF">H1R19_05750</name>
</gene>
<dbReference type="InterPro" id="IPR013786">
    <property type="entry name" value="AcylCoA_DH/ox_N"/>
</dbReference>
<accession>A0A7D7R0C9</accession>
<dbReference type="FunFam" id="2.40.110.10:FF:000011">
    <property type="entry name" value="Acyl-CoA dehydrogenase FadE34"/>
    <property type="match status" value="1"/>
</dbReference>
<dbReference type="Gene3D" id="1.20.140.10">
    <property type="entry name" value="Butyryl-CoA Dehydrogenase, subunit A, domain 3"/>
    <property type="match status" value="1"/>
</dbReference>
<dbReference type="Gene3D" id="1.10.540.10">
    <property type="entry name" value="Acyl-CoA dehydrogenase/oxidase, N-terminal domain"/>
    <property type="match status" value="1"/>
</dbReference>
<organism evidence="10 11">
    <name type="scientific">Gordonia jinghuaiqii</name>
    <dbReference type="NCBI Taxonomy" id="2758710"/>
    <lineage>
        <taxon>Bacteria</taxon>
        <taxon>Bacillati</taxon>
        <taxon>Actinomycetota</taxon>
        <taxon>Actinomycetes</taxon>
        <taxon>Mycobacteriales</taxon>
        <taxon>Gordoniaceae</taxon>
        <taxon>Gordonia</taxon>
    </lineage>
</organism>
<evidence type="ECO:0000256" key="4">
    <source>
        <dbReference type="ARBA" id="ARBA00022827"/>
    </source>
</evidence>
<dbReference type="SUPFAM" id="SSF47203">
    <property type="entry name" value="Acyl-CoA dehydrogenase C-terminal domain-like"/>
    <property type="match status" value="1"/>
</dbReference>
<evidence type="ECO:0000256" key="2">
    <source>
        <dbReference type="ARBA" id="ARBA00009347"/>
    </source>
</evidence>
<comment type="similarity">
    <text evidence="2 6">Belongs to the acyl-CoA dehydrogenase family.</text>
</comment>
<sequence>MTETQTTTAAVDLAVPDTVEQARADFRRWMADHRVDLEQFRETGGEVTEIFGRLRQLQRMLFDSGWIRLGWPPEMGGLGGAPMLRSIISEELAAAGYPPPFSFATQEVLGPAVAEFARPELAAHVLPRLLSGQETWCQGFSEPGAGSDLASLRLKAVAVEGGWRVSGEKIWTSWAQLADRCVLLARTGDLDSGHRGISAFLLDMDTPGITVSLLRSMNGDDEFCSLFFDNVFIPEDRLLGKPDGGWAVTMHVLAGERGAAAWQRQIWLRSRLDELAAAGGVDDTVLGESLELLMALRVLSRRTVRALSAGEPVGSTTSLDKLAMSTAEKFLFDAAMSGASDEIVLGGSFDSGSGPGGGDGAWRNDYLYSRASSIYGGAAEIQRNIIAERLLGLPR</sequence>
<evidence type="ECO:0000256" key="3">
    <source>
        <dbReference type="ARBA" id="ARBA00022630"/>
    </source>
</evidence>
<evidence type="ECO:0000256" key="6">
    <source>
        <dbReference type="RuleBase" id="RU362125"/>
    </source>
</evidence>
<keyword evidence="3 6" id="KW-0285">Flavoprotein</keyword>
<feature type="domain" description="Acyl-CoA oxidase/dehydrogenase middle" evidence="8">
    <location>
        <begin position="137"/>
        <end position="231"/>
    </location>
</feature>
<reference evidence="11" key="1">
    <citation type="submission" date="2020-07" db="EMBL/GenBank/DDBJ databases">
        <title>novel species isolated from the respiratory tract of Marmot.</title>
        <authorList>
            <person name="Zhang G."/>
        </authorList>
    </citation>
    <scope>NUCLEOTIDE SEQUENCE [LARGE SCALE GENOMIC DNA]</scope>
    <source>
        <strain evidence="11">686</strain>
    </source>
</reference>
<dbReference type="Proteomes" id="UP000515663">
    <property type="component" value="Chromosome"/>
</dbReference>
<evidence type="ECO:0000259" key="7">
    <source>
        <dbReference type="Pfam" id="PF00441"/>
    </source>
</evidence>
<dbReference type="InterPro" id="IPR036250">
    <property type="entry name" value="AcylCo_DH-like_C"/>
</dbReference>
<evidence type="ECO:0000256" key="5">
    <source>
        <dbReference type="ARBA" id="ARBA00023002"/>
    </source>
</evidence>
<protein>
    <submittedName>
        <fullName evidence="10">Acyl-CoA dehydrogenase family protein</fullName>
    </submittedName>
</protein>